<evidence type="ECO:0000313" key="14">
    <source>
        <dbReference type="EMBL" id="TPV34998.1"/>
    </source>
</evidence>
<dbReference type="Proteomes" id="UP000317332">
    <property type="component" value="Unassembled WGS sequence"/>
</dbReference>
<keyword evidence="15" id="KW-1185">Reference proteome</keyword>
<keyword evidence="8 11" id="KW-0808">Transferase</keyword>
<comment type="catalytic activity">
    <reaction evidence="1 11">
        <text>a 1-acyl-sn-glycero-3-phosphate + an acyl-CoA = a 1,2-diacyl-sn-glycero-3-phosphate + CoA</text>
        <dbReference type="Rhea" id="RHEA:19709"/>
        <dbReference type="ChEBI" id="CHEBI:57287"/>
        <dbReference type="ChEBI" id="CHEBI:57970"/>
        <dbReference type="ChEBI" id="CHEBI:58342"/>
        <dbReference type="ChEBI" id="CHEBI:58608"/>
        <dbReference type="EC" id="2.3.1.51"/>
    </reaction>
</comment>
<dbReference type="InterPro" id="IPR004552">
    <property type="entry name" value="AGP_acyltrans"/>
</dbReference>
<evidence type="ECO:0000256" key="12">
    <source>
        <dbReference type="SAM" id="Phobius"/>
    </source>
</evidence>
<keyword evidence="10 11" id="KW-0012">Acyltransferase</keyword>
<evidence type="ECO:0000256" key="8">
    <source>
        <dbReference type="ARBA" id="ARBA00022679"/>
    </source>
</evidence>
<evidence type="ECO:0000256" key="5">
    <source>
        <dbReference type="ARBA" id="ARBA00013211"/>
    </source>
</evidence>
<evidence type="ECO:0000256" key="2">
    <source>
        <dbReference type="ARBA" id="ARBA00004728"/>
    </source>
</evidence>
<dbReference type="CDD" id="cd07989">
    <property type="entry name" value="LPLAT_AGPAT-like"/>
    <property type="match status" value="1"/>
</dbReference>
<comment type="domain">
    <text evidence="11">The HXXXXD motif is essential for acyltransferase activity and may constitute the binding site for the phosphate moiety of the glycerol-3-phosphate.</text>
</comment>
<dbReference type="OrthoDB" id="9803035at2"/>
<evidence type="ECO:0000256" key="4">
    <source>
        <dbReference type="ARBA" id="ARBA00008655"/>
    </source>
</evidence>
<comment type="similarity">
    <text evidence="4 11">Belongs to the 1-acyl-sn-glycerol-3-phosphate acyltransferase family.</text>
</comment>
<dbReference type="InterPro" id="IPR002123">
    <property type="entry name" value="Plipid/glycerol_acylTrfase"/>
</dbReference>
<proteinExistence type="inferred from homology"/>
<protein>
    <recommendedName>
        <fullName evidence="6 11">1-acyl-sn-glycerol-3-phosphate acyltransferase</fullName>
        <ecNumber evidence="5 11">2.3.1.51</ecNumber>
    </recommendedName>
</protein>
<dbReference type="PANTHER" id="PTHR10434:SF64">
    <property type="entry name" value="1-ACYL-SN-GLYCEROL-3-PHOSPHATE ACYLTRANSFERASE-RELATED"/>
    <property type="match status" value="1"/>
</dbReference>
<keyword evidence="11" id="KW-0594">Phospholipid biosynthesis</keyword>
<dbReference type="NCBIfam" id="TIGR00530">
    <property type="entry name" value="AGP_acyltrn"/>
    <property type="match status" value="1"/>
</dbReference>
<organism evidence="14 15">
    <name type="scientific">Paucihalobacter ruber</name>
    <dbReference type="NCBI Taxonomy" id="2567861"/>
    <lineage>
        <taxon>Bacteria</taxon>
        <taxon>Pseudomonadati</taxon>
        <taxon>Bacteroidota</taxon>
        <taxon>Flavobacteriia</taxon>
        <taxon>Flavobacteriales</taxon>
        <taxon>Flavobacteriaceae</taxon>
        <taxon>Paucihalobacter</taxon>
    </lineage>
</organism>
<evidence type="ECO:0000256" key="3">
    <source>
        <dbReference type="ARBA" id="ARBA00005189"/>
    </source>
</evidence>
<dbReference type="Pfam" id="PF01553">
    <property type="entry name" value="Acyltransferase"/>
    <property type="match status" value="1"/>
</dbReference>
<dbReference type="AlphaFoldDB" id="A0A506PNA0"/>
<dbReference type="GO" id="GO:0003841">
    <property type="term" value="F:1-acylglycerol-3-phosphate O-acyltransferase activity"/>
    <property type="evidence" value="ECO:0007669"/>
    <property type="project" value="UniProtKB-UniRule"/>
</dbReference>
<dbReference type="GO" id="GO:0016020">
    <property type="term" value="C:membrane"/>
    <property type="evidence" value="ECO:0007669"/>
    <property type="project" value="InterPro"/>
</dbReference>
<reference evidence="14 15" key="1">
    <citation type="submission" date="2019-06" db="EMBL/GenBank/DDBJ databases">
        <title>Flavobacteriaceae Paucihalobacterium erythroidium CWB-1, complete genome.</title>
        <authorList>
            <person name="Wu S."/>
        </authorList>
    </citation>
    <scope>NUCLEOTIDE SEQUENCE [LARGE SCALE GENOMIC DNA]</scope>
    <source>
        <strain evidence="14 15">CWB-1</strain>
    </source>
</reference>
<evidence type="ECO:0000259" key="13">
    <source>
        <dbReference type="SMART" id="SM00563"/>
    </source>
</evidence>
<name>A0A506PNA0_9FLAO</name>
<sequence length="254" mass="29782">MKLFKYPFWLLYRIWFYFLVALPIIVLFPLLVISILKESWYPYFFKLARIWAKFILIGMGFQTKIKYHEKPELGRSYLFIANHTSMIDIMLMLKTIKNPFVFVGKKELAKIPLFGFFYKRTCILVDRNSAKSRQAVFLRAQRRLKQGLSICIFPEGGVPEEHIDLDTFKDGAFRLAINHQIPIVPMTFLDCKKRFSYTFFSGGPGRLRAVVHQFIDTTGLTLHFAKQINEQARTVILSTLLEDKTNKKSYLDTK</sequence>
<feature type="transmembrane region" description="Helical" evidence="12">
    <location>
        <begin position="14"/>
        <end position="36"/>
    </location>
</feature>
<keyword evidence="12" id="KW-1133">Transmembrane helix</keyword>
<accession>A0A506PNA0</accession>
<evidence type="ECO:0000256" key="6">
    <source>
        <dbReference type="ARBA" id="ARBA00016139"/>
    </source>
</evidence>
<keyword evidence="9 11" id="KW-0443">Lipid metabolism</keyword>
<evidence type="ECO:0000256" key="9">
    <source>
        <dbReference type="ARBA" id="ARBA00023098"/>
    </source>
</evidence>
<evidence type="ECO:0000256" key="11">
    <source>
        <dbReference type="RuleBase" id="RU361267"/>
    </source>
</evidence>
<keyword evidence="7 11" id="KW-0444">Lipid biosynthesis</keyword>
<evidence type="ECO:0000256" key="7">
    <source>
        <dbReference type="ARBA" id="ARBA00022516"/>
    </source>
</evidence>
<comment type="pathway">
    <text evidence="3">Lipid metabolism.</text>
</comment>
<dbReference type="SUPFAM" id="SSF69593">
    <property type="entry name" value="Glycerol-3-phosphate (1)-acyltransferase"/>
    <property type="match status" value="1"/>
</dbReference>
<comment type="caution">
    <text evidence="14">The sequence shown here is derived from an EMBL/GenBank/DDBJ whole genome shotgun (WGS) entry which is preliminary data.</text>
</comment>
<dbReference type="GO" id="GO:0006654">
    <property type="term" value="P:phosphatidic acid biosynthetic process"/>
    <property type="evidence" value="ECO:0007669"/>
    <property type="project" value="TreeGrafter"/>
</dbReference>
<keyword evidence="12" id="KW-0812">Transmembrane</keyword>
<evidence type="ECO:0000256" key="10">
    <source>
        <dbReference type="ARBA" id="ARBA00023315"/>
    </source>
</evidence>
<keyword evidence="11" id="KW-1208">Phospholipid metabolism</keyword>
<evidence type="ECO:0000256" key="1">
    <source>
        <dbReference type="ARBA" id="ARBA00001141"/>
    </source>
</evidence>
<feature type="domain" description="Phospholipid/glycerol acyltransferase" evidence="13">
    <location>
        <begin position="77"/>
        <end position="191"/>
    </location>
</feature>
<dbReference type="EMBL" id="VHIQ01000002">
    <property type="protein sequence ID" value="TPV34998.1"/>
    <property type="molecule type" value="Genomic_DNA"/>
</dbReference>
<evidence type="ECO:0000313" key="15">
    <source>
        <dbReference type="Proteomes" id="UP000317332"/>
    </source>
</evidence>
<dbReference type="PANTHER" id="PTHR10434">
    <property type="entry name" value="1-ACYL-SN-GLYCEROL-3-PHOSPHATE ACYLTRANSFERASE"/>
    <property type="match status" value="1"/>
</dbReference>
<dbReference type="SMART" id="SM00563">
    <property type="entry name" value="PlsC"/>
    <property type="match status" value="1"/>
</dbReference>
<gene>
    <name evidence="14" type="ORF">FJ651_05580</name>
</gene>
<dbReference type="RefSeq" id="WP_140989474.1">
    <property type="nucleotide sequence ID" value="NZ_VHIQ01000002.1"/>
</dbReference>
<comment type="pathway">
    <text evidence="2">Phospholipid metabolism; CDP-diacylglycerol biosynthesis; CDP-diacylglycerol from sn-glycerol 3-phosphate: step 2/3.</text>
</comment>
<keyword evidence="12" id="KW-0472">Membrane</keyword>
<dbReference type="EC" id="2.3.1.51" evidence="5 11"/>